<evidence type="ECO:0000256" key="2">
    <source>
        <dbReference type="SAM" id="SignalP"/>
    </source>
</evidence>
<dbReference type="PANTHER" id="PTHR11319:SF35">
    <property type="entry name" value="OUTER MEMBRANE PROTEIN PMPC-RELATED"/>
    <property type="match status" value="1"/>
</dbReference>
<gene>
    <name evidence="4" type="ORF">HS1_000620</name>
</gene>
<dbReference type="NCBIfam" id="NF041518">
    <property type="entry name" value="choice_anch_Q"/>
    <property type="match status" value="1"/>
</dbReference>
<dbReference type="InterPro" id="IPR006626">
    <property type="entry name" value="PbH1"/>
</dbReference>
<dbReference type="Gene3D" id="1.10.1330.10">
    <property type="entry name" value="Dockerin domain"/>
    <property type="match status" value="1"/>
</dbReference>
<dbReference type="PROSITE" id="PS00018">
    <property type="entry name" value="EF_HAND_1"/>
    <property type="match status" value="1"/>
</dbReference>
<dbReference type="Gene3D" id="2.160.20.10">
    <property type="entry name" value="Single-stranded right-handed beta-helix, Pectin lyase-like"/>
    <property type="match status" value="1"/>
</dbReference>
<feature type="domain" description="Right handed beta helix" evidence="3">
    <location>
        <begin position="108"/>
        <end position="251"/>
    </location>
</feature>
<keyword evidence="2" id="KW-0732">Signal</keyword>
<evidence type="ECO:0000256" key="1">
    <source>
        <dbReference type="ARBA" id="ARBA00016512"/>
    </source>
</evidence>
<dbReference type="SUPFAM" id="SSF51126">
    <property type="entry name" value="Pectin lyase-like"/>
    <property type="match status" value="1"/>
</dbReference>
<sequence>MKSRLLFLVFLVAFLATNVAFGETFNVTNLEEFQDALTIAESNGEDDIINVAEGTYNINITSPLNYSTNDGDSGHTLTIQGAGVDKTILEGGRLRIDTDEDWNGGDRGADVTIEGMTFKNRRGYIHGTHINVKIKECTFSTGGGIEVRLDSGTITVTNNIFSGNSSVWGGGITTYLRSEGTITITNNIFSGNSAKDYTNPLNGYGGGVLAHLWLGTITITNNIFSGNSADHGGGVSVYLTSGTLTITNNTFSGNLASQDGGGVWARSYYDSATLNIYNNIFFDNTANAGDDLHIGCDCNGNHIGSIINLYNNNFSGNADFDTGQSEDLFINETDNYSHGGNIQENPLFVDAENGDFHLQSTSPCIDTGTNDAPYLPDTDKDGKPRIIDGNGDDIATVDMGPYEFGDICEGDFDGDSDVDGSDLATFAADFGRTDCSGDCEGDFDNDGDVDGSDLAVFAADFGRTDCPVCE</sequence>
<reference evidence="4 5" key="1">
    <citation type="submission" date="2015-10" db="EMBL/GenBank/DDBJ databases">
        <title>Candidatus Desulfofervidus auxilii, a hydrogenotrophic sulfate-reducing bacterium involved in the thermophilic anaerobic oxidation of methane.</title>
        <authorList>
            <person name="Krukenberg V."/>
            <person name="Richter M."/>
            <person name="Wegener G."/>
        </authorList>
    </citation>
    <scope>NUCLEOTIDE SEQUENCE [LARGE SCALE GENOMIC DNA]</scope>
    <source>
        <strain evidence="4 5">HS1</strain>
    </source>
</reference>
<dbReference type="Pfam" id="PF13229">
    <property type="entry name" value="Beta_helix"/>
    <property type="match status" value="1"/>
</dbReference>
<dbReference type="PANTHER" id="PTHR11319">
    <property type="entry name" value="G PROTEIN-COUPLED RECEPTOR-RELATED"/>
    <property type="match status" value="1"/>
</dbReference>
<dbReference type="AlphaFoldDB" id="A0A7U4THP9"/>
<dbReference type="InterPro" id="IPR039448">
    <property type="entry name" value="Beta_helix"/>
</dbReference>
<organism evidence="4 5">
    <name type="scientific">Desulfofervidus auxilii</name>
    <dbReference type="NCBI Taxonomy" id="1621989"/>
    <lineage>
        <taxon>Bacteria</taxon>
        <taxon>Pseudomonadati</taxon>
        <taxon>Thermodesulfobacteriota</taxon>
        <taxon>Candidatus Desulfofervidia</taxon>
        <taxon>Candidatus Desulfofervidales</taxon>
        <taxon>Candidatus Desulfofervidaceae</taxon>
        <taxon>Candidatus Desulfofervidus</taxon>
    </lineage>
</organism>
<proteinExistence type="predicted"/>
<protein>
    <recommendedName>
        <fullName evidence="1">Probable pectate lyase C</fullName>
    </recommendedName>
</protein>
<keyword evidence="5" id="KW-1185">Reference proteome</keyword>
<dbReference type="InterPro" id="IPR036439">
    <property type="entry name" value="Dockerin_dom_sf"/>
</dbReference>
<evidence type="ECO:0000313" key="5">
    <source>
        <dbReference type="Proteomes" id="UP000070560"/>
    </source>
</evidence>
<evidence type="ECO:0000259" key="3">
    <source>
        <dbReference type="Pfam" id="PF13229"/>
    </source>
</evidence>
<dbReference type="RefSeq" id="WP_066060805.1">
    <property type="nucleotide sequence ID" value="NZ_CP013015.1"/>
</dbReference>
<dbReference type="OrthoDB" id="5522195at2"/>
<dbReference type="InterPro" id="IPR011050">
    <property type="entry name" value="Pectin_lyase_fold/virulence"/>
</dbReference>
<dbReference type="InterPro" id="IPR012334">
    <property type="entry name" value="Pectin_lyas_fold"/>
</dbReference>
<dbReference type="InterPro" id="IPR059226">
    <property type="entry name" value="Choice_anch_Q_dom"/>
</dbReference>
<dbReference type="Proteomes" id="UP000070560">
    <property type="component" value="Chromosome"/>
</dbReference>
<dbReference type="KEGG" id="daw:HS1_000620"/>
<feature type="chain" id="PRO_5030539221" description="Probable pectate lyase C" evidence="2">
    <location>
        <begin position="23"/>
        <end position="470"/>
    </location>
</feature>
<name>A0A7U4THP9_DESA2</name>
<dbReference type="InterPro" id="IPR018247">
    <property type="entry name" value="EF_Hand_1_Ca_BS"/>
</dbReference>
<dbReference type="SMART" id="SM00710">
    <property type="entry name" value="PbH1"/>
    <property type="match status" value="7"/>
</dbReference>
<accession>A0A7U4THP9</accession>
<dbReference type="GO" id="GO:0000272">
    <property type="term" value="P:polysaccharide catabolic process"/>
    <property type="evidence" value="ECO:0007669"/>
    <property type="project" value="InterPro"/>
</dbReference>
<dbReference type="EMBL" id="CP013015">
    <property type="protein sequence ID" value="AMM40426.1"/>
    <property type="molecule type" value="Genomic_DNA"/>
</dbReference>
<evidence type="ECO:0000313" key="4">
    <source>
        <dbReference type="EMBL" id="AMM40426.1"/>
    </source>
</evidence>
<feature type="signal peptide" evidence="2">
    <location>
        <begin position="1"/>
        <end position="22"/>
    </location>
</feature>